<evidence type="ECO:0000313" key="3">
    <source>
        <dbReference type="Proteomes" id="UP000076871"/>
    </source>
</evidence>
<feature type="region of interest" description="Disordered" evidence="1">
    <location>
        <begin position="1"/>
        <end position="23"/>
    </location>
</feature>
<reference evidence="2 3" key="1">
    <citation type="journal article" date="2016" name="Mol. Biol. Evol.">
        <title>Comparative Genomics of Early-Diverging Mushroom-Forming Fungi Provides Insights into the Origins of Lignocellulose Decay Capabilities.</title>
        <authorList>
            <person name="Nagy L.G."/>
            <person name="Riley R."/>
            <person name="Tritt A."/>
            <person name="Adam C."/>
            <person name="Daum C."/>
            <person name="Floudas D."/>
            <person name="Sun H."/>
            <person name="Yadav J.S."/>
            <person name="Pangilinan J."/>
            <person name="Larsson K.H."/>
            <person name="Matsuura K."/>
            <person name="Barry K."/>
            <person name="Labutti K."/>
            <person name="Kuo R."/>
            <person name="Ohm R.A."/>
            <person name="Bhattacharya S.S."/>
            <person name="Shirouzu T."/>
            <person name="Yoshinaga Y."/>
            <person name="Martin F.M."/>
            <person name="Grigoriev I.V."/>
            <person name="Hibbett D.S."/>
        </authorList>
    </citation>
    <scope>NUCLEOTIDE SEQUENCE [LARGE SCALE GENOMIC DNA]</scope>
    <source>
        <strain evidence="2 3">93-53</strain>
    </source>
</reference>
<dbReference type="InParanoid" id="A0A165E9Y9"/>
<dbReference type="EMBL" id="KV427624">
    <property type="protein sequence ID" value="KZT06561.1"/>
    <property type="molecule type" value="Genomic_DNA"/>
</dbReference>
<proteinExistence type="predicted"/>
<accession>A0A165E9Y9</accession>
<dbReference type="AlphaFoldDB" id="A0A165E9Y9"/>
<evidence type="ECO:0000256" key="1">
    <source>
        <dbReference type="SAM" id="MobiDB-lite"/>
    </source>
</evidence>
<sequence>MRADEFTGDLDSPKAPKSLKLQNSDSSNAILDKKLDRVLSQAVHSDPSLEELLHLSPVSVEEDILPQFDSIARSLVQDHHLVVSNGATRTAYQILELELYYFRPGCHEDPFTHGSEEQKESGQWYFHRAPRKSITSLDSPVGTNGYRGGTRKGLDLTISSSRTRVSQGFAAETSDASSKRPKDRGGVLLRTIRRCSDAKVISGPSLLVDEILRASGASSITELVTVKWKGCISAFPPTAQDKGFEETPVISLSLERIERFPDTMRPRIFRSPRIGLDLSNPDIPSDRPLTHPRVIFVSRPYRFFIHPHLLTANGRGQTFLGVYRSCESCGTMDEYQLLNEVVRLTGLKMPTAVKYLSEYKRGVTAGELRTFIGASGKGASASPMSFLKLMGILQRLQGDLNSVSQVALDGRCTSYT</sequence>
<protein>
    <submittedName>
        <fullName evidence="2">Uncharacterized protein</fullName>
    </submittedName>
</protein>
<dbReference type="GeneID" id="63821446"/>
<gene>
    <name evidence="2" type="ORF">LAESUDRAFT_653427</name>
</gene>
<dbReference type="Proteomes" id="UP000076871">
    <property type="component" value="Unassembled WGS sequence"/>
</dbReference>
<dbReference type="OrthoDB" id="16851at2759"/>
<dbReference type="STRING" id="1314785.A0A165E9Y9"/>
<organism evidence="2 3">
    <name type="scientific">Laetiporus sulphureus 93-53</name>
    <dbReference type="NCBI Taxonomy" id="1314785"/>
    <lineage>
        <taxon>Eukaryota</taxon>
        <taxon>Fungi</taxon>
        <taxon>Dikarya</taxon>
        <taxon>Basidiomycota</taxon>
        <taxon>Agaricomycotina</taxon>
        <taxon>Agaricomycetes</taxon>
        <taxon>Polyporales</taxon>
        <taxon>Laetiporus</taxon>
    </lineage>
</organism>
<name>A0A165E9Y9_9APHY</name>
<keyword evidence="3" id="KW-1185">Reference proteome</keyword>
<dbReference type="RefSeq" id="XP_040764301.1">
    <property type="nucleotide sequence ID" value="XM_040904416.1"/>
</dbReference>
<evidence type="ECO:0000313" key="2">
    <source>
        <dbReference type="EMBL" id="KZT06561.1"/>
    </source>
</evidence>